<accession>I6ZJM5</accession>
<sequence length="380" mass="42865">MRGLTTFLVKALTIVGAGGGPLILQVYSSSKITELPRKFQWTLNLNLNSQDSSGRSVEAKKAKESYWLEGLNKNKWQGVEQSKWGELSGKTARSAYKLAFRSSWIQEEDEKLGDKSAKGALALIKASWGGFDGAKNKDVRTEEIQVGKDKRVWLIIAKSESSIYLIPVVRASSEGDTSSYGRSSGKIENDIWEHGIEDIGTWAKKFDTSDSWEPDCNENLKKKYKSGIVISRGGSILNKNADQVTEWRREGRKIVYYEGNQKKEKEWNKEESVSDEVRLWRNAGWIRGNTLHRRVGKCQKNEKYFPLDISVLGNANKLENKTSSSRSLVQEIEINDKITQVMGVRLDQVIISDTGIGEGKKNEIKWGSITKPTLIRELLK</sequence>
<reference evidence="1 2" key="1">
    <citation type="journal article" date="2012" name="J. Bacteriol.">
        <title>Complete genome sequence of Mycoplasma wenyonii strain Massachusetts.</title>
        <authorList>
            <person name="Dos Santos A.P."/>
            <person name="Guimaraes A.M."/>
            <person name="do Nascimento N.C."/>
            <person name="Sanmiguel P.J."/>
            <person name="Messick J.B."/>
        </authorList>
    </citation>
    <scope>NUCLEOTIDE SEQUENCE [LARGE SCALE GENOMIC DNA]</scope>
    <source>
        <strain evidence="1 2">Massachusetts</strain>
    </source>
</reference>
<gene>
    <name evidence="1" type="ordered locus">WEN_03120</name>
</gene>
<dbReference type="RefSeq" id="WP_014850114.1">
    <property type="nucleotide sequence ID" value="NC_018149.1"/>
</dbReference>
<organism evidence="1 2">
    <name type="scientific">Mycoplasma wenyonii (strain Massachusetts)</name>
    <name type="common">Eperythrozoon wenyonii</name>
    <dbReference type="NCBI Taxonomy" id="1197325"/>
    <lineage>
        <taxon>Bacteria</taxon>
        <taxon>Bacillati</taxon>
        <taxon>Mycoplasmatota</taxon>
        <taxon>Mollicutes</taxon>
        <taxon>Mycoplasmataceae</taxon>
        <taxon>Mycoplasma</taxon>
    </lineage>
</organism>
<dbReference type="Proteomes" id="UP000009005">
    <property type="component" value="Chromosome"/>
</dbReference>
<dbReference type="PATRIC" id="fig|1197325.3.peg.676"/>
<evidence type="ECO:0000313" key="2">
    <source>
        <dbReference type="Proteomes" id="UP000009005"/>
    </source>
</evidence>
<evidence type="ECO:0000313" key="1">
    <source>
        <dbReference type="EMBL" id="AFN65405.1"/>
    </source>
</evidence>
<dbReference type="STRING" id="1197325.WEN_03120"/>
<protein>
    <submittedName>
        <fullName evidence="1">Uncharacterized protein</fullName>
    </submittedName>
</protein>
<dbReference type="EMBL" id="CP003703">
    <property type="protein sequence ID" value="AFN65405.1"/>
    <property type="molecule type" value="Genomic_DNA"/>
</dbReference>
<dbReference type="KEGG" id="mwe:WEN_03120"/>
<keyword evidence="2" id="KW-1185">Reference proteome</keyword>
<dbReference type="HOGENOM" id="CLU_064276_0_0_14"/>
<proteinExistence type="predicted"/>
<dbReference type="OrthoDB" id="8613538at2"/>
<name>I6ZJM5_MYCWM</name>
<dbReference type="AlphaFoldDB" id="I6ZJM5"/>